<dbReference type="AlphaFoldDB" id="A0A7Y9I5T5"/>
<dbReference type="PANTHER" id="PTHR11601:SF34">
    <property type="entry name" value="CYSTEINE DESULFURASE"/>
    <property type="match status" value="1"/>
</dbReference>
<evidence type="ECO:0000259" key="10">
    <source>
        <dbReference type="Pfam" id="PF00266"/>
    </source>
</evidence>
<name>A0A7Y9I5T5_9ACTN</name>
<evidence type="ECO:0000256" key="2">
    <source>
        <dbReference type="ARBA" id="ARBA00006490"/>
    </source>
</evidence>
<keyword evidence="5" id="KW-0663">Pyridoxal phosphate</keyword>
<feature type="transmembrane region" description="Helical" evidence="9">
    <location>
        <begin position="193"/>
        <end position="214"/>
    </location>
</feature>
<evidence type="ECO:0000313" key="12">
    <source>
        <dbReference type="Proteomes" id="UP000569914"/>
    </source>
</evidence>
<keyword evidence="12" id="KW-1185">Reference proteome</keyword>
<keyword evidence="6" id="KW-0408">Iron</keyword>
<evidence type="ECO:0000256" key="9">
    <source>
        <dbReference type="SAM" id="Phobius"/>
    </source>
</evidence>
<evidence type="ECO:0000256" key="4">
    <source>
        <dbReference type="ARBA" id="ARBA00022723"/>
    </source>
</evidence>
<dbReference type="GO" id="GO:0046872">
    <property type="term" value="F:metal ion binding"/>
    <property type="evidence" value="ECO:0007669"/>
    <property type="project" value="UniProtKB-KW"/>
</dbReference>
<dbReference type="Proteomes" id="UP000569914">
    <property type="component" value="Unassembled WGS sequence"/>
</dbReference>
<dbReference type="GO" id="GO:0051536">
    <property type="term" value="F:iron-sulfur cluster binding"/>
    <property type="evidence" value="ECO:0007669"/>
    <property type="project" value="UniProtKB-KW"/>
</dbReference>
<comment type="cofactor">
    <cofactor evidence="1">
        <name>pyridoxal 5'-phosphate</name>
        <dbReference type="ChEBI" id="CHEBI:597326"/>
    </cofactor>
</comment>
<dbReference type="EMBL" id="JACCBU010000001">
    <property type="protein sequence ID" value="NYE70826.1"/>
    <property type="molecule type" value="Genomic_DNA"/>
</dbReference>
<keyword evidence="9" id="KW-0472">Membrane</keyword>
<dbReference type="InterPro" id="IPR015424">
    <property type="entry name" value="PyrdxlP-dep_Trfase"/>
</dbReference>
<dbReference type="GO" id="GO:0031071">
    <property type="term" value="F:cysteine desulfurase activity"/>
    <property type="evidence" value="ECO:0007669"/>
    <property type="project" value="UniProtKB-EC"/>
</dbReference>
<comment type="similarity">
    <text evidence="2">Belongs to the class-V pyridoxal-phosphate-dependent aminotransferase family. NifS/IscS subfamily.</text>
</comment>
<reference evidence="11 12" key="1">
    <citation type="submission" date="2020-07" db="EMBL/GenBank/DDBJ databases">
        <title>Sequencing the genomes of 1000 actinobacteria strains.</title>
        <authorList>
            <person name="Klenk H.-P."/>
        </authorList>
    </citation>
    <scope>NUCLEOTIDE SEQUENCE [LARGE SCALE GENOMIC DNA]</scope>
    <source>
        <strain evidence="11 12">DSM 22083</strain>
    </source>
</reference>
<dbReference type="InterPro" id="IPR000192">
    <property type="entry name" value="Aminotrans_V_dom"/>
</dbReference>
<evidence type="ECO:0000256" key="5">
    <source>
        <dbReference type="ARBA" id="ARBA00022898"/>
    </source>
</evidence>
<dbReference type="InterPro" id="IPR016454">
    <property type="entry name" value="Cysteine_dSase"/>
</dbReference>
<dbReference type="RefSeq" id="WP_312878935.1">
    <property type="nucleotide sequence ID" value="NZ_JACCBU010000001.1"/>
</dbReference>
<dbReference type="Gene3D" id="3.90.1150.10">
    <property type="entry name" value="Aspartate Aminotransferase, domain 1"/>
    <property type="match status" value="1"/>
</dbReference>
<sequence>MTGPIPTVFLDASTAEPLLPEARQAWLAAQDSGWGDPLRLHRAGRLAAQALDRARELVAEAVGARPDEVVFTGPGPQTAAAAIDGLALGRRRIGRTMITSAIEHSAVLAATETAGEAVRVGVDHAGRIDLDAWAAAVSRPGVAAAVLQVANHEVGTLQPYAEAAAACRAAEVPLIVDATAALGRIDLTRAGPWSIMIGSAAAFGGPASVGFMIIRRGVRWRAPYPVDDYQDGRWPGPPDVPAIVAAVTALQTWLDQPEPGVRQHALIDRLRAEVAARISDVEVVGDPIRRVPHLLTFSVLYVDGETLTLELDRAGIAVASGSACSASAETPSHVLAAMGALTHGNVRIGLTRSSTEADVDRLLDALPPIVDQVRARLGAP</sequence>
<evidence type="ECO:0000256" key="8">
    <source>
        <dbReference type="ARBA" id="ARBA00050776"/>
    </source>
</evidence>
<organism evidence="11 12">
    <name type="scientific">Microlunatus parietis</name>
    <dbReference type="NCBI Taxonomy" id="682979"/>
    <lineage>
        <taxon>Bacteria</taxon>
        <taxon>Bacillati</taxon>
        <taxon>Actinomycetota</taxon>
        <taxon>Actinomycetes</taxon>
        <taxon>Propionibacteriales</taxon>
        <taxon>Propionibacteriaceae</taxon>
        <taxon>Microlunatus</taxon>
    </lineage>
</organism>
<keyword evidence="3 11" id="KW-0808">Transferase</keyword>
<keyword evidence="7" id="KW-0411">Iron-sulfur</keyword>
<gene>
    <name evidence="11" type="ORF">BKA15_002155</name>
</gene>
<keyword evidence="9" id="KW-1133">Transmembrane helix</keyword>
<dbReference type="InterPro" id="IPR015422">
    <property type="entry name" value="PyrdxlP-dep_Trfase_small"/>
</dbReference>
<accession>A0A7Y9I5T5</accession>
<comment type="catalytic activity">
    <reaction evidence="8">
        <text>(sulfur carrier)-H + L-cysteine = (sulfur carrier)-SH + L-alanine</text>
        <dbReference type="Rhea" id="RHEA:43892"/>
        <dbReference type="Rhea" id="RHEA-COMP:14737"/>
        <dbReference type="Rhea" id="RHEA-COMP:14739"/>
        <dbReference type="ChEBI" id="CHEBI:29917"/>
        <dbReference type="ChEBI" id="CHEBI:35235"/>
        <dbReference type="ChEBI" id="CHEBI:57972"/>
        <dbReference type="ChEBI" id="CHEBI:64428"/>
        <dbReference type="EC" id="2.8.1.7"/>
    </reaction>
</comment>
<evidence type="ECO:0000256" key="7">
    <source>
        <dbReference type="ARBA" id="ARBA00023014"/>
    </source>
</evidence>
<evidence type="ECO:0000256" key="3">
    <source>
        <dbReference type="ARBA" id="ARBA00022679"/>
    </source>
</evidence>
<proteinExistence type="inferred from homology"/>
<protein>
    <submittedName>
        <fullName evidence="11">Cysteine desulfurase</fullName>
        <ecNumber evidence="11">2.8.1.7</ecNumber>
    </submittedName>
</protein>
<evidence type="ECO:0000256" key="1">
    <source>
        <dbReference type="ARBA" id="ARBA00001933"/>
    </source>
</evidence>
<dbReference type="Pfam" id="PF00266">
    <property type="entry name" value="Aminotran_5"/>
    <property type="match status" value="1"/>
</dbReference>
<dbReference type="Gene3D" id="3.40.640.10">
    <property type="entry name" value="Type I PLP-dependent aspartate aminotransferase-like (Major domain)"/>
    <property type="match status" value="1"/>
</dbReference>
<dbReference type="InterPro" id="IPR015421">
    <property type="entry name" value="PyrdxlP-dep_Trfase_major"/>
</dbReference>
<dbReference type="PANTHER" id="PTHR11601">
    <property type="entry name" value="CYSTEINE DESULFURYLASE FAMILY MEMBER"/>
    <property type="match status" value="1"/>
</dbReference>
<dbReference type="SUPFAM" id="SSF53383">
    <property type="entry name" value="PLP-dependent transferases"/>
    <property type="match status" value="1"/>
</dbReference>
<feature type="domain" description="Aminotransferase class V" evidence="10">
    <location>
        <begin position="40"/>
        <end position="362"/>
    </location>
</feature>
<dbReference type="EC" id="2.8.1.7" evidence="11"/>
<dbReference type="PIRSF" id="PIRSF005572">
    <property type="entry name" value="NifS"/>
    <property type="match status" value="1"/>
</dbReference>
<evidence type="ECO:0000313" key="11">
    <source>
        <dbReference type="EMBL" id="NYE70826.1"/>
    </source>
</evidence>
<comment type="caution">
    <text evidence="11">The sequence shown here is derived from an EMBL/GenBank/DDBJ whole genome shotgun (WGS) entry which is preliminary data.</text>
</comment>
<keyword evidence="9" id="KW-0812">Transmembrane</keyword>
<keyword evidence="4" id="KW-0479">Metal-binding</keyword>
<evidence type="ECO:0000256" key="6">
    <source>
        <dbReference type="ARBA" id="ARBA00023004"/>
    </source>
</evidence>